<evidence type="ECO:0000259" key="3">
    <source>
        <dbReference type="Pfam" id="PF13472"/>
    </source>
</evidence>
<dbReference type="InterPro" id="IPR036514">
    <property type="entry name" value="SGNH_hydro_sf"/>
</dbReference>
<dbReference type="OrthoDB" id="8215557at2"/>
<evidence type="ECO:0000256" key="2">
    <source>
        <dbReference type="SAM" id="Phobius"/>
    </source>
</evidence>
<feature type="region of interest" description="Disordered" evidence="1">
    <location>
        <begin position="49"/>
        <end position="98"/>
    </location>
</feature>
<keyword evidence="5" id="KW-1185">Reference proteome</keyword>
<keyword evidence="2" id="KW-0472">Membrane</keyword>
<comment type="caution">
    <text evidence="4">The sequence shown here is derived from an EMBL/GenBank/DDBJ whole genome shotgun (WGS) entry which is preliminary data.</text>
</comment>
<sequence>MLAIVLADSWGFLYMVRGYLSRGGVAVLIAGMAVAGIGLSAATVQPATGSHQLAGGMSKPTGPDPSASGTPAPLTISEVNSVPDGIRAKDQRSGEEVATPWDLPAGSMIFNPASGREEVTDPAIARLAVLFGDSQAAGAAGVNEADTWVQLGLAERGYKVKFLGGGGIGFAAKTPSTSNYADSLDTGRKVLPYGNPALVVVQGGGNDASQGIADARILSNADRLLHDLKASYPNSEFLFIGTLAKGQGYGGGRRSQVDALLAGFAQRNGIRFISAGDWVTRYGVGDKLVDGVHLNRGGHQALAKVLATDLKAMGIRGPGAK</sequence>
<feature type="domain" description="SGNH hydrolase-type esterase" evidence="3">
    <location>
        <begin position="130"/>
        <end position="301"/>
    </location>
</feature>
<protein>
    <submittedName>
        <fullName evidence="4">GDSL family lipase</fullName>
    </submittedName>
</protein>
<name>A0A2S4A0D4_ARTGL</name>
<evidence type="ECO:0000313" key="4">
    <source>
        <dbReference type="EMBL" id="POH74642.1"/>
    </source>
</evidence>
<dbReference type="AlphaFoldDB" id="A0A2S4A0D4"/>
<feature type="compositionally biased region" description="Basic and acidic residues" evidence="1">
    <location>
        <begin position="86"/>
        <end position="95"/>
    </location>
</feature>
<keyword evidence="2" id="KW-1133">Transmembrane helix</keyword>
<dbReference type="EMBL" id="PPXC01000003">
    <property type="protein sequence ID" value="POH74642.1"/>
    <property type="molecule type" value="Genomic_DNA"/>
</dbReference>
<accession>A0A2S4A0D4</accession>
<keyword evidence="2" id="KW-0812">Transmembrane</keyword>
<dbReference type="InterPro" id="IPR013830">
    <property type="entry name" value="SGNH_hydro"/>
</dbReference>
<feature type="transmembrane region" description="Helical" evidence="2">
    <location>
        <begin position="20"/>
        <end position="42"/>
    </location>
</feature>
<proteinExistence type="predicted"/>
<organism evidence="4 5">
    <name type="scientific">Arthrobacter glacialis</name>
    <dbReference type="NCBI Taxonomy" id="1664"/>
    <lineage>
        <taxon>Bacteria</taxon>
        <taxon>Bacillati</taxon>
        <taxon>Actinomycetota</taxon>
        <taxon>Actinomycetes</taxon>
        <taxon>Micrococcales</taxon>
        <taxon>Micrococcaceae</taxon>
        <taxon>Arthrobacter</taxon>
    </lineage>
</organism>
<dbReference type="Gene3D" id="3.40.50.1110">
    <property type="entry name" value="SGNH hydrolase"/>
    <property type="match status" value="1"/>
</dbReference>
<gene>
    <name evidence="4" type="ORF">CVS27_05355</name>
</gene>
<reference evidence="4 5" key="1">
    <citation type="submission" date="2018-01" db="EMBL/GenBank/DDBJ databases">
        <title>Arthrobacter sp. nov., from glaciers in China.</title>
        <authorList>
            <person name="Liu Q."/>
            <person name="Xin Y.-H."/>
        </authorList>
    </citation>
    <scope>NUCLEOTIDE SEQUENCE [LARGE SCALE GENOMIC DNA]</scope>
    <source>
        <strain evidence="4 5">HLT2-12-2</strain>
    </source>
</reference>
<dbReference type="SUPFAM" id="SSF52266">
    <property type="entry name" value="SGNH hydrolase"/>
    <property type="match status" value="1"/>
</dbReference>
<dbReference type="CDD" id="cd00229">
    <property type="entry name" value="SGNH_hydrolase"/>
    <property type="match status" value="1"/>
</dbReference>
<dbReference type="Proteomes" id="UP000237061">
    <property type="component" value="Unassembled WGS sequence"/>
</dbReference>
<evidence type="ECO:0000313" key="5">
    <source>
        <dbReference type="Proteomes" id="UP000237061"/>
    </source>
</evidence>
<dbReference type="Pfam" id="PF13472">
    <property type="entry name" value="Lipase_GDSL_2"/>
    <property type="match status" value="1"/>
</dbReference>
<evidence type="ECO:0000256" key="1">
    <source>
        <dbReference type="SAM" id="MobiDB-lite"/>
    </source>
</evidence>